<evidence type="ECO:0000259" key="3">
    <source>
        <dbReference type="PROSITE" id="PS51898"/>
    </source>
</evidence>
<dbReference type="InterPro" id="IPR002104">
    <property type="entry name" value="Integrase_catalytic"/>
</dbReference>
<keyword evidence="1" id="KW-0229">DNA integration</keyword>
<protein>
    <submittedName>
        <fullName evidence="4">Site-specific integrase</fullName>
    </submittedName>
</protein>
<dbReference type="Gene3D" id="1.10.443.10">
    <property type="entry name" value="Intergrase catalytic core"/>
    <property type="match status" value="1"/>
</dbReference>
<dbReference type="InterPro" id="IPR011010">
    <property type="entry name" value="DNA_brk_join_enz"/>
</dbReference>
<organism evidence="4 5">
    <name type="scientific">Pontivivens ytuae</name>
    <dbReference type="NCBI Taxonomy" id="2789856"/>
    <lineage>
        <taxon>Bacteria</taxon>
        <taxon>Pseudomonadati</taxon>
        <taxon>Pseudomonadota</taxon>
        <taxon>Alphaproteobacteria</taxon>
        <taxon>Rhodobacterales</taxon>
        <taxon>Paracoccaceae</taxon>
        <taxon>Pontivivens</taxon>
    </lineage>
</organism>
<keyword evidence="2" id="KW-0233">DNA recombination</keyword>
<dbReference type="InterPro" id="IPR013762">
    <property type="entry name" value="Integrase-like_cat_sf"/>
</dbReference>
<dbReference type="PANTHER" id="PTHR30349">
    <property type="entry name" value="PHAGE INTEGRASE-RELATED"/>
    <property type="match status" value="1"/>
</dbReference>
<dbReference type="PROSITE" id="PS51898">
    <property type="entry name" value="TYR_RECOMBINASE"/>
    <property type="match status" value="1"/>
</dbReference>
<proteinExistence type="predicted"/>
<dbReference type="Proteomes" id="UP000594800">
    <property type="component" value="Chromosome"/>
</dbReference>
<keyword evidence="5" id="KW-1185">Reference proteome</keyword>
<dbReference type="GO" id="GO:0006310">
    <property type="term" value="P:DNA recombination"/>
    <property type="evidence" value="ECO:0007669"/>
    <property type="project" value="UniProtKB-KW"/>
</dbReference>
<dbReference type="CDD" id="cd00796">
    <property type="entry name" value="INT_Rci_Hp1_C"/>
    <property type="match status" value="1"/>
</dbReference>
<dbReference type="GO" id="GO:0015074">
    <property type="term" value="P:DNA integration"/>
    <property type="evidence" value="ECO:0007669"/>
    <property type="project" value="UniProtKB-KW"/>
</dbReference>
<dbReference type="GO" id="GO:0003677">
    <property type="term" value="F:DNA binding"/>
    <property type="evidence" value="ECO:0007669"/>
    <property type="project" value="InterPro"/>
</dbReference>
<evidence type="ECO:0000256" key="1">
    <source>
        <dbReference type="ARBA" id="ARBA00022908"/>
    </source>
</evidence>
<evidence type="ECO:0000313" key="5">
    <source>
        <dbReference type="Proteomes" id="UP000594800"/>
    </source>
</evidence>
<dbReference type="PANTHER" id="PTHR30349:SF88">
    <property type="entry name" value="BLL1584 PROTEIN"/>
    <property type="match status" value="1"/>
</dbReference>
<reference evidence="4 5" key="1">
    <citation type="submission" date="2020-11" db="EMBL/GenBank/DDBJ databases">
        <title>Description of Pontivivens ytuae sp. nov. isolated from deep sea sediment of Mariana Trench.</title>
        <authorList>
            <person name="Wang Z."/>
            <person name="Sun Q.-L."/>
            <person name="Xu X.-D."/>
            <person name="Tang Y.-Z."/>
            <person name="Zhang J."/>
        </authorList>
    </citation>
    <scope>NUCLEOTIDE SEQUENCE [LARGE SCALE GENOMIC DNA]</scope>
    <source>
        <strain evidence="4 5">MT2928</strain>
    </source>
</reference>
<dbReference type="KEGG" id="poz:I0K15_07535"/>
<dbReference type="Pfam" id="PF00589">
    <property type="entry name" value="Phage_integrase"/>
    <property type="match status" value="1"/>
</dbReference>
<dbReference type="AlphaFoldDB" id="A0A7S9LVP8"/>
<dbReference type="InterPro" id="IPR050090">
    <property type="entry name" value="Tyrosine_recombinase_XerCD"/>
</dbReference>
<dbReference type="EMBL" id="CP064942">
    <property type="protein sequence ID" value="QPH55575.1"/>
    <property type="molecule type" value="Genomic_DNA"/>
</dbReference>
<feature type="domain" description="Tyr recombinase" evidence="3">
    <location>
        <begin position="158"/>
        <end position="339"/>
    </location>
</feature>
<accession>A0A7S9LVP8</accession>
<gene>
    <name evidence="4" type="ORF">I0K15_07535</name>
</gene>
<evidence type="ECO:0000313" key="4">
    <source>
        <dbReference type="EMBL" id="QPH55575.1"/>
    </source>
</evidence>
<dbReference type="SUPFAM" id="SSF56349">
    <property type="entry name" value="DNA breaking-rejoining enzymes"/>
    <property type="match status" value="1"/>
</dbReference>
<dbReference type="RefSeq" id="WP_196104837.1">
    <property type="nucleotide sequence ID" value="NZ_CP064942.1"/>
</dbReference>
<name>A0A7S9LVP8_9RHOB</name>
<sequence>MPRRSKGPRLYWRKSKGNKKAVYVIRDGQHEYSTGTVDREQAEAELRLYLIRKVQGPQSAVHTDVTVSQVLTIYGEGPALEAADPARIGYAIDALDAWWGDLPVKEVSIDRCKAYATQRDRAPGTVRRELGCLIAAINYAMPAGMARPKTWMPPRPAARDRWLTRDEAARLIRTARQNADTRHLVPFILIGLYTGSRKTDILSLKFHEHAAGGYVDVERGILYRKKKDARRTRKSAPTVRIPSRLLAHLRRWHRQNSSGWVVEFRGQGIADIKTAWGRLRKEAALPDVTRHTLRHTAITWAMHAAMPMWEASGFFGVSLETMERDYAHQHPEYQAGALDAANRGGRPPQ</sequence>
<evidence type="ECO:0000256" key="2">
    <source>
        <dbReference type="ARBA" id="ARBA00023172"/>
    </source>
</evidence>